<dbReference type="InterPro" id="IPR011047">
    <property type="entry name" value="Quinoprotein_ADH-like_sf"/>
</dbReference>
<dbReference type="Proteomes" id="UP000034680">
    <property type="component" value="Unassembled WGS sequence"/>
</dbReference>
<dbReference type="GO" id="GO:0106004">
    <property type="term" value="P:tRNA (guanine-N7)-methylation"/>
    <property type="evidence" value="ECO:0007669"/>
    <property type="project" value="UniProtKB-UniRule"/>
</dbReference>
<dbReference type="PANTHER" id="PTHR16288">
    <property type="entry name" value="WD40 REPEAT PROTEIN 4"/>
    <property type="match status" value="1"/>
</dbReference>
<evidence type="ECO:0000256" key="3">
    <source>
        <dbReference type="ARBA" id="ARBA00022694"/>
    </source>
</evidence>
<comment type="caution">
    <text evidence="8">The sequence shown here is derived from an EMBL/GenBank/DDBJ whole genome shotgun (WGS) entry which is preliminary data.</text>
</comment>
<dbReference type="Gene3D" id="2.130.10.10">
    <property type="entry name" value="YVTN repeat-like/Quinoprotein amine dehydrogenase"/>
    <property type="match status" value="1"/>
</dbReference>
<accession>A0A0G2FRL8</accession>
<evidence type="ECO:0000256" key="6">
    <source>
        <dbReference type="HAMAP-Rule" id="MF_03056"/>
    </source>
</evidence>
<dbReference type="InterPro" id="IPR028884">
    <property type="entry name" value="Trm82"/>
</dbReference>
<name>A0A0G2FRL8_9PEZI</name>
<evidence type="ECO:0000256" key="7">
    <source>
        <dbReference type="SAM" id="MobiDB-lite"/>
    </source>
</evidence>
<comment type="similarity">
    <text evidence="6">Belongs to the WD repeat TRM82 family.</text>
</comment>
<dbReference type="EMBL" id="LCUC01000113">
    <property type="protein sequence ID" value="KKY36619.1"/>
    <property type="molecule type" value="Genomic_DNA"/>
</dbReference>
<proteinExistence type="inferred from homology"/>
<reference evidence="8 9" key="2">
    <citation type="submission" date="2015-05" db="EMBL/GenBank/DDBJ databases">
        <authorList>
            <person name="Morales-Cruz A."/>
            <person name="Amrine K.C."/>
            <person name="Cantu D."/>
        </authorList>
    </citation>
    <scope>NUCLEOTIDE SEQUENCE [LARGE SCALE GENOMIC DNA]</scope>
    <source>
        <strain evidence="8">DA912</strain>
    </source>
</reference>
<keyword evidence="2 6" id="KW-0853">WD repeat</keyword>
<evidence type="ECO:0000256" key="5">
    <source>
        <dbReference type="ARBA" id="ARBA00023242"/>
    </source>
</evidence>
<dbReference type="OrthoDB" id="339900at2759"/>
<keyword evidence="3 6" id="KW-0819">tRNA processing</keyword>
<keyword evidence="5 6" id="KW-0539">Nucleus</keyword>
<dbReference type="HAMAP" id="MF_03056">
    <property type="entry name" value="TRM82"/>
    <property type="match status" value="1"/>
</dbReference>
<evidence type="ECO:0000256" key="4">
    <source>
        <dbReference type="ARBA" id="ARBA00022737"/>
    </source>
</evidence>
<comment type="function">
    <text evidence="6">Required for the formation of N(7)-methylguanine at position 46 (m7G46) in tRNA. In the complex, it is required to stabilize and induce conformational changes of the catalytic subunit.</text>
</comment>
<protein>
    <submittedName>
        <fullName evidence="8">Putative wd repeat domain-containing protein</fullName>
    </submittedName>
</protein>
<dbReference type="SUPFAM" id="SSF50998">
    <property type="entry name" value="Quinoprotein alcohol dehydrogenase-like"/>
    <property type="match status" value="1"/>
</dbReference>
<sequence>MKLPFHSVQVCGDVLFAARGGNLHSFKLTDGSHISSWRYPLERKDGKTGVLKPEDRLVISVSEESTPNPSQDGLDGPPAKRVKLDAATSVAGENGNQAGVSSAVKDQPRDDTKDKQNQSKGLPNGKRGKVANPRPGPRSQPSERPMVIILTATADRKHLVAVTQCKSIWVFEHDGLGNLKQLSRRSMNSHARRTMPKRPCSLVITPDNQTVLSADKFGDVYSVPLIPSQDSPAADPQPKEDSPAAASPSPAPQDDKPFKSQANELTVHTKRNRQALLDQQVSAKSSKRGGAQKVEVPAFERTLLLGHVSLLTAVALGHDARRRPYIITADRDEHIRVSRGTAEQAHVTEAFCMGHGEFVNRLCVPDGADGLGHLLVSGGGDPDLFVWSWLDGKLVARAPLLSAVRSVLPGAGKVAVTGLSHWRGRPAEGAEQGATILVVCERVAAIFLFTLRETGTLDYMRTINLPGNPLEVEVVDGDRLVLAVEPTRTEGGEYDLSKSLLKVENVGGQYQVTDGLIGHVPDLGEHETDLAEDELQTLLFNAENLRKTDFEEGLAEAE</sequence>
<dbReference type="GO" id="GO:0005829">
    <property type="term" value="C:cytosol"/>
    <property type="evidence" value="ECO:0007669"/>
    <property type="project" value="TreeGrafter"/>
</dbReference>
<feature type="region of interest" description="Disordered" evidence="7">
    <location>
        <begin position="59"/>
        <end position="145"/>
    </location>
</feature>
<dbReference type="STRING" id="1214573.A0A0G2FRL8"/>
<dbReference type="InterPro" id="IPR015943">
    <property type="entry name" value="WD40/YVTN_repeat-like_dom_sf"/>
</dbReference>
<evidence type="ECO:0000256" key="1">
    <source>
        <dbReference type="ARBA" id="ARBA00004123"/>
    </source>
</evidence>
<dbReference type="PANTHER" id="PTHR16288:SF0">
    <property type="entry name" value="TRNA (GUANINE-N(7)-)-METHYLTRANSFERASE NON-CATALYTIC SUBUNIT WDR4"/>
    <property type="match status" value="1"/>
</dbReference>
<dbReference type="UniPathway" id="UPA00989"/>
<gene>
    <name evidence="8" type="ORF">UCDDA912_g03392</name>
</gene>
<feature type="compositionally biased region" description="Polar residues" evidence="7">
    <location>
        <begin position="62"/>
        <end position="71"/>
    </location>
</feature>
<feature type="region of interest" description="Disordered" evidence="7">
    <location>
        <begin position="223"/>
        <end position="258"/>
    </location>
</feature>
<dbReference type="GO" id="GO:0043527">
    <property type="term" value="C:tRNA methyltransferase complex"/>
    <property type="evidence" value="ECO:0007669"/>
    <property type="project" value="TreeGrafter"/>
</dbReference>
<evidence type="ECO:0000313" key="8">
    <source>
        <dbReference type="EMBL" id="KKY36619.1"/>
    </source>
</evidence>
<keyword evidence="9" id="KW-1185">Reference proteome</keyword>
<dbReference type="AlphaFoldDB" id="A0A0G2FRL8"/>
<dbReference type="GO" id="GO:0005634">
    <property type="term" value="C:nucleus"/>
    <property type="evidence" value="ECO:0007669"/>
    <property type="project" value="UniProtKB-SubCell"/>
</dbReference>
<keyword evidence="4 6" id="KW-0677">Repeat</keyword>
<reference evidence="8 9" key="1">
    <citation type="submission" date="2015-05" db="EMBL/GenBank/DDBJ databases">
        <title>Distinctive expansion of gene families associated with plant cell wall degradation and secondary metabolism in the genomes of grapevine trunk pathogens.</title>
        <authorList>
            <person name="Lawrence D.P."/>
            <person name="Travadon R."/>
            <person name="Rolshausen P.E."/>
            <person name="Baumgartner K."/>
        </authorList>
    </citation>
    <scope>NUCLEOTIDE SEQUENCE [LARGE SCALE GENOMIC DNA]</scope>
    <source>
        <strain evidence="8">DA912</strain>
    </source>
</reference>
<organism evidence="8 9">
    <name type="scientific">Diaporthe ampelina</name>
    <dbReference type="NCBI Taxonomy" id="1214573"/>
    <lineage>
        <taxon>Eukaryota</taxon>
        <taxon>Fungi</taxon>
        <taxon>Dikarya</taxon>
        <taxon>Ascomycota</taxon>
        <taxon>Pezizomycotina</taxon>
        <taxon>Sordariomycetes</taxon>
        <taxon>Sordariomycetidae</taxon>
        <taxon>Diaporthales</taxon>
        <taxon>Diaporthaceae</taxon>
        <taxon>Diaporthe</taxon>
    </lineage>
</organism>
<evidence type="ECO:0000313" key="9">
    <source>
        <dbReference type="Proteomes" id="UP000034680"/>
    </source>
</evidence>
<evidence type="ECO:0000256" key="2">
    <source>
        <dbReference type="ARBA" id="ARBA00022574"/>
    </source>
</evidence>
<comment type="pathway">
    <text evidence="6">tRNA modification; N(7)-methylguanine-tRNA biosynthesis.</text>
</comment>
<comment type="subcellular location">
    <subcellularLocation>
        <location evidence="1 6">Nucleus</location>
    </subcellularLocation>
</comment>
<feature type="compositionally biased region" description="Basic and acidic residues" evidence="7">
    <location>
        <begin position="106"/>
        <end position="117"/>
    </location>
</feature>